<evidence type="ECO:0008006" key="4">
    <source>
        <dbReference type="Google" id="ProtNLM"/>
    </source>
</evidence>
<feature type="transmembrane region" description="Helical" evidence="1">
    <location>
        <begin position="43"/>
        <end position="63"/>
    </location>
</feature>
<accession>A0A5D4M9F2</accession>
<keyword evidence="1" id="KW-0812">Transmembrane</keyword>
<evidence type="ECO:0000313" key="2">
    <source>
        <dbReference type="EMBL" id="TYR97600.1"/>
    </source>
</evidence>
<sequence>METAQPEIRLRRNAYVTRVSVKLMGDTLLLLAFLTFFTTETIFLGEVLPFLLLALVITLPLVWAGFESSRKFNAAFLGISATLFLIAQFFLGLPWWFSLFLLFLLHWRTSTHLEEERDSRYEVSGGYMLAFLIITLSSYVFQNIYEKQTIAIILFIFLGGMFLYSGGTYLVRVAESAGHTRKTTRVKSAVLPLLFTGLLSILTAVLALVSDTVGSAIHYLMGGVFWVVSFLVDPLWQLINWFMGLLPKGMSEGLQSLRRPDMPYEVTPELLEDNSSRLFLSWWNEVLIVVLVLVILIYIWRRYRNKGWVEEEGPKKYAGYSSRKESAIAEKDSQSTNTWYSTADSEIRKEILSLEKLAEKNGMYRLNGETLQEWLKRLGLQSDKEFYRLYEEVRYGNKEVPIDKAAWFKDCVDHVKAKIPGKKY</sequence>
<feature type="transmembrane region" description="Helical" evidence="1">
    <location>
        <begin position="125"/>
        <end position="142"/>
    </location>
</feature>
<gene>
    <name evidence="2" type="ORF">FZC84_18130</name>
</gene>
<dbReference type="EMBL" id="VTEG01000018">
    <property type="protein sequence ID" value="TYR97600.1"/>
    <property type="molecule type" value="Genomic_DNA"/>
</dbReference>
<feature type="transmembrane region" description="Helical" evidence="1">
    <location>
        <begin position="149"/>
        <end position="170"/>
    </location>
</feature>
<organism evidence="2 3">
    <name type="scientific">Rossellomorea vietnamensis</name>
    <dbReference type="NCBI Taxonomy" id="218284"/>
    <lineage>
        <taxon>Bacteria</taxon>
        <taxon>Bacillati</taxon>
        <taxon>Bacillota</taxon>
        <taxon>Bacilli</taxon>
        <taxon>Bacillales</taxon>
        <taxon>Bacillaceae</taxon>
        <taxon>Rossellomorea</taxon>
    </lineage>
</organism>
<comment type="caution">
    <text evidence="2">The sequence shown here is derived from an EMBL/GenBank/DDBJ whole genome shotgun (WGS) entry which is preliminary data.</text>
</comment>
<feature type="transmembrane region" description="Helical" evidence="1">
    <location>
        <begin position="19"/>
        <end position="37"/>
    </location>
</feature>
<feature type="transmembrane region" description="Helical" evidence="1">
    <location>
        <begin position="75"/>
        <end position="105"/>
    </location>
</feature>
<dbReference type="RefSeq" id="WP_148954803.1">
    <property type="nucleotide sequence ID" value="NZ_VTEG01000018.1"/>
</dbReference>
<evidence type="ECO:0000313" key="3">
    <source>
        <dbReference type="Proteomes" id="UP000325182"/>
    </source>
</evidence>
<keyword evidence="1" id="KW-0472">Membrane</keyword>
<proteinExistence type="predicted"/>
<feature type="transmembrane region" description="Helical" evidence="1">
    <location>
        <begin position="280"/>
        <end position="300"/>
    </location>
</feature>
<dbReference type="Proteomes" id="UP000325182">
    <property type="component" value="Unassembled WGS sequence"/>
</dbReference>
<feature type="transmembrane region" description="Helical" evidence="1">
    <location>
        <begin position="216"/>
        <end position="239"/>
    </location>
</feature>
<name>A0A5D4M9F2_9BACI</name>
<reference evidence="2 3" key="1">
    <citation type="submission" date="2019-08" db="EMBL/GenBank/DDBJ databases">
        <title>Bacillus genomes from the desert of Cuatro Cienegas, Coahuila.</title>
        <authorList>
            <person name="Olmedo-Alvarez G."/>
        </authorList>
    </citation>
    <scope>NUCLEOTIDE SEQUENCE [LARGE SCALE GENOMIC DNA]</scope>
    <source>
        <strain evidence="2 3">CH128b_4D</strain>
    </source>
</reference>
<keyword evidence="1" id="KW-1133">Transmembrane helix</keyword>
<evidence type="ECO:0000256" key="1">
    <source>
        <dbReference type="SAM" id="Phobius"/>
    </source>
</evidence>
<protein>
    <recommendedName>
        <fullName evidence="4">DUF4129 domain-containing protein</fullName>
    </recommendedName>
</protein>
<dbReference type="AlphaFoldDB" id="A0A5D4M9F2"/>
<feature type="transmembrane region" description="Helical" evidence="1">
    <location>
        <begin position="190"/>
        <end position="209"/>
    </location>
</feature>